<evidence type="ECO:0000313" key="1">
    <source>
        <dbReference type="EMBL" id="KAK3786590.1"/>
    </source>
</evidence>
<reference evidence="1" key="1">
    <citation type="journal article" date="2023" name="G3 (Bethesda)">
        <title>A reference genome for the long-term kleptoplast-retaining sea slug Elysia crispata morphotype clarki.</title>
        <authorList>
            <person name="Eastman K.E."/>
            <person name="Pendleton A.L."/>
            <person name="Shaikh M.A."/>
            <person name="Suttiyut T."/>
            <person name="Ogas R."/>
            <person name="Tomko P."/>
            <person name="Gavelis G."/>
            <person name="Widhalm J.R."/>
            <person name="Wisecaver J.H."/>
        </authorList>
    </citation>
    <scope>NUCLEOTIDE SEQUENCE</scope>
    <source>
        <strain evidence="1">ECLA1</strain>
    </source>
</reference>
<proteinExistence type="predicted"/>
<evidence type="ECO:0000313" key="2">
    <source>
        <dbReference type="Proteomes" id="UP001283361"/>
    </source>
</evidence>
<name>A0AAE1AEU1_9GAST</name>
<dbReference type="EMBL" id="JAWDGP010001953">
    <property type="protein sequence ID" value="KAK3786590.1"/>
    <property type="molecule type" value="Genomic_DNA"/>
</dbReference>
<dbReference type="Proteomes" id="UP001283361">
    <property type="component" value="Unassembled WGS sequence"/>
</dbReference>
<comment type="caution">
    <text evidence="1">The sequence shown here is derived from an EMBL/GenBank/DDBJ whole genome shotgun (WGS) entry which is preliminary data.</text>
</comment>
<protein>
    <submittedName>
        <fullName evidence="1">Uncharacterized protein</fullName>
    </submittedName>
</protein>
<organism evidence="1 2">
    <name type="scientific">Elysia crispata</name>
    <name type="common">lettuce slug</name>
    <dbReference type="NCBI Taxonomy" id="231223"/>
    <lineage>
        <taxon>Eukaryota</taxon>
        <taxon>Metazoa</taxon>
        <taxon>Spiralia</taxon>
        <taxon>Lophotrochozoa</taxon>
        <taxon>Mollusca</taxon>
        <taxon>Gastropoda</taxon>
        <taxon>Heterobranchia</taxon>
        <taxon>Euthyneura</taxon>
        <taxon>Panpulmonata</taxon>
        <taxon>Sacoglossa</taxon>
        <taxon>Placobranchoidea</taxon>
        <taxon>Plakobranchidae</taxon>
        <taxon>Elysia</taxon>
    </lineage>
</organism>
<sequence>MSDSEQAVGYRHLICSPALDDFIVWLSPSLCPNRAVSKAVRVIARCLYINLRLSSHSSAILCQVPAPPCENVFQTSR</sequence>
<keyword evidence="2" id="KW-1185">Reference proteome</keyword>
<accession>A0AAE1AEU1</accession>
<gene>
    <name evidence="1" type="ORF">RRG08_021034</name>
</gene>
<dbReference type="AlphaFoldDB" id="A0AAE1AEU1"/>